<keyword evidence="9" id="KW-0472">Membrane</keyword>
<evidence type="ECO:0000256" key="8">
    <source>
        <dbReference type="ARBA" id="ARBA00023012"/>
    </source>
</evidence>
<feature type="domain" description="Signal transduction histidine kinase subgroup 3 dimerisation and phosphoacceptor" evidence="11">
    <location>
        <begin position="218"/>
        <end position="282"/>
    </location>
</feature>
<keyword evidence="4" id="KW-0808">Transferase</keyword>
<evidence type="ECO:0000256" key="4">
    <source>
        <dbReference type="ARBA" id="ARBA00022679"/>
    </source>
</evidence>
<comment type="catalytic activity">
    <reaction evidence="1">
        <text>ATP + protein L-histidine = ADP + protein N-phospho-L-histidine.</text>
        <dbReference type="EC" id="2.7.13.3"/>
    </reaction>
</comment>
<evidence type="ECO:0000256" key="9">
    <source>
        <dbReference type="SAM" id="Phobius"/>
    </source>
</evidence>
<dbReference type="PANTHER" id="PTHR24421">
    <property type="entry name" value="NITRATE/NITRITE SENSOR PROTEIN NARX-RELATED"/>
    <property type="match status" value="1"/>
</dbReference>
<dbReference type="InterPro" id="IPR011712">
    <property type="entry name" value="Sig_transdc_His_kin_sub3_dim/P"/>
</dbReference>
<dbReference type="PANTHER" id="PTHR24421:SF10">
    <property type="entry name" value="NITRATE_NITRITE SENSOR PROTEIN NARQ"/>
    <property type="match status" value="1"/>
</dbReference>
<dbReference type="Gene3D" id="1.20.5.1930">
    <property type="match status" value="1"/>
</dbReference>
<dbReference type="GO" id="GO:0016020">
    <property type="term" value="C:membrane"/>
    <property type="evidence" value="ECO:0007669"/>
    <property type="project" value="InterPro"/>
</dbReference>
<dbReference type="InterPro" id="IPR050482">
    <property type="entry name" value="Sensor_HK_TwoCompSys"/>
</dbReference>
<comment type="caution">
    <text evidence="12">The sequence shown here is derived from an EMBL/GenBank/DDBJ whole genome shotgun (WGS) entry which is preliminary data.</text>
</comment>
<keyword evidence="7" id="KW-0067">ATP-binding</keyword>
<evidence type="ECO:0000256" key="5">
    <source>
        <dbReference type="ARBA" id="ARBA00022741"/>
    </source>
</evidence>
<dbReference type="Proteomes" id="UP000006072">
    <property type="component" value="Unassembled WGS sequence"/>
</dbReference>
<evidence type="ECO:0000259" key="10">
    <source>
        <dbReference type="Pfam" id="PF02518"/>
    </source>
</evidence>
<protein>
    <recommendedName>
        <fullName evidence="2">histidine kinase</fullName>
        <ecNumber evidence="2">2.7.13.3</ecNumber>
    </recommendedName>
</protein>
<dbReference type="GO" id="GO:0000155">
    <property type="term" value="F:phosphorelay sensor kinase activity"/>
    <property type="evidence" value="ECO:0007669"/>
    <property type="project" value="InterPro"/>
</dbReference>
<evidence type="ECO:0000256" key="6">
    <source>
        <dbReference type="ARBA" id="ARBA00022777"/>
    </source>
</evidence>
<dbReference type="Pfam" id="PF07730">
    <property type="entry name" value="HisKA_3"/>
    <property type="match status" value="1"/>
</dbReference>
<dbReference type="AlphaFoldDB" id="K0V4G9"/>
<feature type="transmembrane region" description="Helical" evidence="9">
    <location>
        <begin position="106"/>
        <end position="139"/>
    </location>
</feature>
<keyword evidence="13" id="KW-1185">Reference proteome</keyword>
<dbReference type="PATRIC" id="fig|1194972.3.peg.4683"/>
<dbReference type="EC" id="2.7.13.3" evidence="2"/>
<evidence type="ECO:0000313" key="12">
    <source>
        <dbReference type="EMBL" id="EJZ05919.1"/>
    </source>
</evidence>
<dbReference type="EMBL" id="ALQA01000068">
    <property type="protein sequence ID" value="EJZ05919.1"/>
    <property type="molecule type" value="Genomic_DNA"/>
</dbReference>
<dbReference type="GO" id="GO:0005524">
    <property type="term" value="F:ATP binding"/>
    <property type="evidence" value="ECO:0007669"/>
    <property type="project" value="UniProtKB-KW"/>
</dbReference>
<dbReference type="InterPro" id="IPR003594">
    <property type="entry name" value="HATPase_dom"/>
</dbReference>
<keyword evidence="8" id="KW-0902">Two-component regulatory system</keyword>
<evidence type="ECO:0000256" key="7">
    <source>
        <dbReference type="ARBA" id="ARBA00022840"/>
    </source>
</evidence>
<feature type="transmembrane region" description="Helical" evidence="9">
    <location>
        <begin position="28"/>
        <end position="51"/>
    </location>
</feature>
<accession>K0V4G9</accession>
<evidence type="ECO:0000256" key="3">
    <source>
        <dbReference type="ARBA" id="ARBA00022553"/>
    </source>
</evidence>
<dbReference type="SUPFAM" id="SSF55874">
    <property type="entry name" value="ATPase domain of HSP90 chaperone/DNA topoisomerase II/histidine kinase"/>
    <property type="match status" value="1"/>
</dbReference>
<organism evidence="12 13">
    <name type="scientific">Mycolicibacterium vaccae ATCC 25954</name>
    <dbReference type="NCBI Taxonomy" id="1194972"/>
    <lineage>
        <taxon>Bacteria</taxon>
        <taxon>Bacillati</taxon>
        <taxon>Actinomycetota</taxon>
        <taxon>Actinomycetes</taxon>
        <taxon>Mycobacteriales</taxon>
        <taxon>Mycobacteriaceae</taxon>
        <taxon>Mycolicibacterium</taxon>
    </lineage>
</organism>
<dbReference type="Pfam" id="PF02518">
    <property type="entry name" value="HATPase_c"/>
    <property type="match status" value="1"/>
</dbReference>
<evidence type="ECO:0000313" key="13">
    <source>
        <dbReference type="Proteomes" id="UP000006072"/>
    </source>
</evidence>
<dbReference type="CDD" id="cd16917">
    <property type="entry name" value="HATPase_UhpB-NarQ-NarX-like"/>
    <property type="match status" value="1"/>
</dbReference>
<keyword evidence="9" id="KW-1133">Transmembrane helix</keyword>
<evidence type="ECO:0000256" key="2">
    <source>
        <dbReference type="ARBA" id="ARBA00012438"/>
    </source>
</evidence>
<keyword evidence="5" id="KW-0547">Nucleotide-binding</keyword>
<gene>
    <name evidence="12" type="ORF">MVAC_23510</name>
</gene>
<proteinExistence type="predicted"/>
<keyword evidence="9" id="KW-0812">Transmembrane</keyword>
<dbReference type="GO" id="GO:0046983">
    <property type="term" value="F:protein dimerization activity"/>
    <property type="evidence" value="ECO:0007669"/>
    <property type="project" value="InterPro"/>
</dbReference>
<dbReference type="eggNOG" id="COG4585">
    <property type="taxonomic scope" value="Bacteria"/>
</dbReference>
<dbReference type="RefSeq" id="WP_003931556.1">
    <property type="nucleotide sequence ID" value="NZ_JH814693.1"/>
</dbReference>
<evidence type="ECO:0000256" key="1">
    <source>
        <dbReference type="ARBA" id="ARBA00000085"/>
    </source>
</evidence>
<dbReference type="InterPro" id="IPR036890">
    <property type="entry name" value="HATPase_C_sf"/>
</dbReference>
<dbReference type="HOGENOM" id="CLU_000445_20_2_11"/>
<name>K0V4G9_MYCVA</name>
<feature type="domain" description="Histidine kinase/HSP90-like ATPase" evidence="10">
    <location>
        <begin position="324"/>
        <end position="407"/>
    </location>
</feature>
<sequence>MVQVPARSLGAAMASGPRYLLSSWPWRALLWTMSGAALSVVVVVAAPLTILGAGSRSLRNAVWTPLLELECARLSLIDGTAAERVRHDVATARAEQRVPSLRQLGYVLFTAVVTGPWGAVLVAFMAILVGVMVAAPWLVRPGEPINVALWLIDTTGEAWVATLTGLGLLVLTAYLVGAYAAALGQLAVIAMTDPQALQREVTRLEQSRTALLDAVEQERRRIESELHDRVQHRLVTLALTLGIAESVHGDDETGRLAAEAHRQLDATLAELRAVLLGILPRALTEHGLEAAVTDLIGAYPLPVSTDFGATERNGRLPAVIEHTAYLVINEALSNVVKHSSASAVTITADRQDDRWWWLTIRDDGRGGAAVHPGRGLATLAARVEAVNGALSISSPDGGPTEMSMRCPI</sequence>
<evidence type="ECO:0000259" key="11">
    <source>
        <dbReference type="Pfam" id="PF07730"/>
    </source>
</evidence>
<feature type="transmembrane region" description="Helical" evidence="9">
    <location>
        <begin position="159"/>
        <end position="182"/>
    </location>
</feature>
<dbReference type="Gene3D" id="3.30.565.10">
    <property type="entry name" value="Histidine kinase-like ATPase, C-terminal domain"/>
    <property type="match status" value="1"/>
</dbReference>
<keyword evidence="6 12" id="KW-0418">Kinase</keyword>
<reference evidence="12 13" key="1">
    <citation type="journal article" date="2012" name="J. Bacteriol.">
        <title>Complete Genome Sequence of Mycobacterium vaccae Type Strain ATCC 25954.</title>
        <authorList>
            <person name="Ho Y.S."/>
            <person name="Adroub S.A."/>
            <person name="Abadi M."/>
            <person name="Al Alwan B."/>
            <person name="Alkhateeb R."/>
            <person name="Gao G."/>
            <person name="Ragab A."/>
            <person name="Ali S."/>
            <person name="van Soolingen D."/>
            <person name="Bitter W."/>
            <person name="Pain A."/>
            <person name="Abdallah A.M."/>
        </authorList>
    </citation>
    <scope>NUCLEOTIDE SEQUENCE [LARGE SCALE GENOMIC DNA]</scope>
    <source>
        <strain evidence="12 13">ATCC 25954</strain>
    </source>
</reference>
<keyword evidence="3" id="KW-0597">Phosphoprotein</keyword>